<accession>A0ABN6GXR2</accession>
<dbReference type="RefSeq" id="WP_338687447.1">
    <property type="nucleotide sequence ID" value="NZ_AP024702.1"/>
</dbReference>
<dbReference type="Gene3D" id="2.30.30.700">
    <property type="entry name" value="SLA1 homology domain 1"/>
    <property type="match status" value="1"/>
</dbReference>
<organism evidence="1 2">
    <name type="scientific">Haloferula helveola</name>
    <dbReference type="NCBI Taxonomy" id="490095"/>
    <lineage>
        <taxon>Bacteria</taxon>
        <taxon>Pseudomonadati</taxon>
        <taxon>Verrucomicrobiota</taxon>
        <taxon>Verrucomicrobiia</taxon>
        <taxon>Verrucomicrobiales</taxon>
        <taxon>Verrucomicrobiaceae</taxon>
        <taxon>Haloferula</taxon>
    </lineage>
</organism>
<name>A0ABN6GXR2_9BACT</name>
<dbReference type="EMBL" id="AP024702">
    <property type="protein sequence ID" value="BCX46095.1"/>
    <property type="molecule type" value="Genomic_DNA"/>
</dbReference>
<evidence type="ECO:0000313" key="2">
    <source>
        <dbReference type="Proteomes" id="UP001374893"/>
    </source>
</evidence>
<protein>
    <submittedName>
        <fullName evidence="1">Signal peptide protein</fullName>
    </submittedName>
</protein>
<sequence length="210" mass="23745">MRCFIAVLLGLVVPLVAGEKPREWTDSQGRKMTGTLVEKNQTHVEILVKSKRYKLPIESLSEDDQEYIKNADVYPDVELDVRTVKVESSGTSSFTDVDARKIEVSVKNVSGRKLTVRCVWIGDGGKAVGFHTMDEHTLTEDSTLEFSTTYDFKGGKLREYRGYAVGVKHNGIWKAVQASMKPYERFIYNNIDGEEPESPEEPERVRVVPK</sequence>
<evidence type="ECO:0000313" key="1">
    <source>
        <dbReference type="EMBL" id="BCX46095.1"/>
    </source>
</evidence>
<dbReference type="Proteomes" id="UP001374893">
    <property type="component" value="Chromosome"/>
</dbReference>
<reference evidence="1 2" key="1">
    <citation type="submission" date="2021-06" db="EMBL/GenBank/DDBJ databases">
        <title>Complete genome of Haloferula helveola possessing various polysaccharide degrading enzymes.</title>
        <authorList>
            <person name="Takami H."/>
            <person name="Huang C."/>
            <person name="Hamasaki K."/>
        </authorList>
    </citation>
    <scope>NUCLEOTIDE SEQUENCE [LARGE SCALE GENOMIC DNA]</scope>
    <source>
        <strain evidence="1 2">CN-1</strain>
    </source>
</reference>
<gene>
    <name evidence="1" type="ORF">HAHE_00030</name>
</gene>
<keyword evidence="2" id="KW-1185">Reference proteome</keyword>
<proteinExistence type="predicted"/>